<dbReference type="EMBL" id="JAEAOA010000900">
    <property type="protein sequence ID" value="KAK3595894.1"/>
    <property type="molecule type" value="Genomic_DNA"/>
</dbReference>
<proteinExistence type="predicted"/>
<reference evidence="1" key="3">
    <citation type="submission" date="2023-05" db="EMBL/GenBank/DDBJ databases">
        <authorList>
            <person name="Smith C.H."/>
        </authorList>
    </citation>
    <scope>NUCLEOTIDE SEQUENCE</scope>
    <source>
        <strain evidence="1">CHS0354</strain>
        <tissue evidence="1">Mantle</tissue>
    </source>
</reference>
<name>A0AAE0SQG3_9BIVA</name>
<accession>A0AAE0SQG3</accession>
<sequence length="127" mass="14326">MSKFIGRAATFTDMIDSVQVCRFLSMVNSASLHCLVTPGLQSEITVETNPTSLIPMITTTQSSTSRIQMQRNNERTFASEDEVRFRATINTQNQQILYKVTHCSGVQESIAEKIELRELSVVETDRH</sequence>
<evidence type="ECO:0000313" key="1">
    <source>
        <dbReference type="EMBL" id="KAK3595894.1"/>
    </source>
</evidence>
<dbReference type="AlphaFoldDB" id="A0AAE0SQG3"/>
<keyword evidence="2" id="KW-1185">Reference proteome</keyword>
<reference evidence="1" key="2">
    <citation type="journal article" date="2021" name="Genome Biol. Evol.">
        <title>Developing a high-quality reference genome for a parasitic bivalve with doubly uniparental inheritance (Bivalvia: Unionida).</title>
        <authorList>
            <person name="Smith C.H."/>
        </authorList>
    </citation>
    <scope>NUCLEOTIDE SEQUENCE</scope>
    <source>
        <strain evidence="1">CHS0354</strain>
        <tissue evidence="1">Mantle</tissue>
    </source>
</reference>
<comment type="caution">
    <text evidence="1">The sequence shown here is derived from an EMBL/GenBank/DDBJ whole genome shotgun (WGS) entry which is preliminary data.</text>
</comment>
<protein>
    <submittedName>
        <fullName evidence="1">Uncharacterized protein</fullName>
    </submittedName>
</protein>
<reference evidence="1" key="1">
    <citation type="journal article" date="2021" name="Genome Biol. Evol.">
        <title>A High-Quality Reference Genome for a Parasitic Bivalve with Doubly Uniparental Inheritance (Bivalvia: Unionida).</title>
        <authorList>
            <person name="Smith C.H."/>
        </authorList>
    </citation>
    <scope>NUCLEOTIDE SEQUENCE</scope>
    <source>
        <strain evidence="1">CHS0354</strain>
    </source>
</reference>
<evidence type="ECO:0000313" key="2">
    <source>
        <dbReference type="Proteomes" id="UP001195483"/>
    </source>
</evidence>
<gene>
    <name evidence="1" type="ORF">CHS0354_014727</name>
</gene>
<dbReference type="Proteomes" id="UP001195483">
    <property type="component" value="Unassembled WGS sequence"/>
</dbReference>
<organism evidence="1 2">
    <name type="scientific">Potamilus streckersoni</name>
    <dbReference type="NCBI Taxonomy" id="2493646"/>
    <lineage>
        <taxon>Eukaryota</taxon>
        <taxon>Metazoa</taxon>
        <taxon>Spiralia</taxon>
        <taxon>Lophotrochozoa</taxon>
        <taxon>Mollusca</taxon>
        <taxon>Bivalvia</taxon>
        <taxon>Autobranchia</taxon>
        <taxon>Heteroconchia</taxon>
        <taxon>Palaeoheterodonta</taxon>
        <taxon>Unionida</taxon>
        <taxon>Unionoidea</taxon>
        <taxon>Unionidae</taxon>
        <taxon>Ambleminae</taxon>
        <taxon>Lampsilini</taxon>
        <taxon>Potamilus</taxon>
    </lineage>
</organism>